<feature type="domain" description="Polysaccharide pyruvyl transferase" evidence="1">
    <location>
        <begin position="2"/>
        <end position="37"/>
    </location>
</feature>
<organism evidence="2 3">
    <name type="scientific">Parachlamydia acanthamoebae</name>
    <dbReference type="NCBI Taxonomy" id="83552"/>
    <lineage>
        <taxon>Bacteria</taxon>
        <taxon>Pseudomonadati</taxon>
        <taxon>Chlamydiota</taxon>
        <taxon>Chlamydiia</taxon>
        <taxon>Parachlamydiales</taxon>
        <taxon>Parachlamydiaceae</taxon>
        <taxon>Parachlamydia</taxon>
    </lineage>
</organism>
<dbReference type="InterPro" id="IPR007345">
    <property type="entry name" value="Polysacch_pyruvyl_Trfase"/>
</dbReference>
<dbReference type="Pfam" id="PF04230">
    <property type="entry name" value="PS_pyruv_trans"/>
    <property type="match status" value="1"/>
</dbReference>
<accession>A0A0C1E8A8</accession>
<reference evidence="2 3" key="1">
    <citation type="journal article" date="2014" name="Mol. Biol. Evol.">
        <title>Massive expansion of Ubiquitination-related gene families within the Chlamydiae.</title>
        <authorList>
            <person name="Domman D."/>
            <person name="Collingro A."/>
            <person name="Lagkouvardos I."/>
            <person name="Gehre L."/>
            <person name="Weinmaier T."/>
            <person name="Rattei T."/>
            <person name="Subtil A."/>
            <person name="Horn M."/>
        </authorList>
    </citation>
    <scope>NUCLEOTIDE SEQUENCE [LARGE SCALE GENOMIC DNA]</scope>
    <source>
        <strain evidence="2 3">OEW1</strain>
    </source>
</reference>
<protein>
    <recommendedName>
        <fullName evidence="1">Polysaccharide pyruvyl transferase domain-containing protein</fullName>
    </recommendedName>
</protein>
<comment type="caution">
    <text evidence="2">The sequence shown here is derived from an EMBL/GenBank/DDBJ whole genome shotgun (WGS) entry which is preliminary data.</text>
</comment>
<dbReference type="AlphaFoldDB" id="A0A0C1E8A8"/>
<dbReference type="PATRIC" id="fig|83552.4.peg.2518"/>
<sequence length="118" mass="13162">MEEWLDTINQATFLVSGRFHHSIAAFCLNTPFIALNSNTHKVHAICALLGQAEPLLFSDPELFDHLLLRTNAIISSPSIDNDTKVTEIYQLAEKNFNGLKSLAEDRFSNSASKSYSSF</sequence>
<evidence type="ECO:0000313" key="3">
    <source>
        <dbReference type="Proteomes" id="UP000031307"/>
    </source>
</evidence>
<evidence type="ECO:0000259" key="1">
    <source>
        <dbReference type="Pfam" id="PF04230"/>
    </source>
</evidence>
<gene>
    <name evidence="2" type="ORF">DB43_AK00380</name>
</gene>
<proteinExistence type="predicted"/>
<dbReference type="Proteomes" id="UP000031307">
    <property type="component" value="Unassembled WGS sequence"/>
</dbReference>
<evidence type="ECO:0000313" key="2">
    <source>
        <dbReference type="EMBL" id="KIA76378.1"/>
    </source>
</evidence>
<name>A0A0C1E8A8_9BACT</name>
<dbReference type="EMBL" id="JSAM01000121">
    <property type="protein sequence ID" value="KIA76378.1"/>
    <property type="molecule type" value="Genomic_DNA"/>
</dbReference>